<comment type="caution">
    <text evidence="3">The sequence shown here is derived from an EMBL/GenBank/DDBJ whole genome shotgun (WGS) entry which is preliminary data.</text>
</comment>
<dbReference type="AlphaFoldDB" id="C4V2K0"/>
<dbReference type="CDD" id="cd00077">
    <property type="entry name" value="HDc"/>
    <property type="match status" value="1"/>
</dbReference>
<dbReference type="STRING" id="638302.HMPREF0908_0744"/>
<gene>
    <name evidence="3" type="ORF">HMPREF0908_0744</name>
</gene>
<accession>C4V2K0</accession>
<dbReference type="EMBL" id="ACLA01000010">
    <property type="protein sequence ID" value="EEQ49014.1"/>
    <property type="molecule type" value="Genomic_DNA"/>
</dbReference>
<evidence type="ECO:0000313" key="4">
    <source>
        <dbReference type="Proteomes" id="UP000005309"/>
    </source>
</evidence>
<dbReference type="InterPro" id="IPR037522">
    <property type="entry name" value="HD_GYP_dom"/>
</dbReference>
<dbReference type="Gene3D" id="1.10.3210.10">
    <property type="entry name" value="Hypothetical protein af1432"/>
    <property type="match status" value="1"/>
</dbReference>
<evidence type="ECO:0000313" key="3">
    <source>
        <dbReference type="EMBL" id="EEQ49014.1"/>
    </source>
</evidence>
<name>C4V2K0_9FIRM</name>
<proteinExistence type="predicted"/>
<feature type="domain" description="HD" evidence="1">
    <location>
        <begin position="138"/>
        <end position="263"/>
    </location>
</feature>
<evidence type="ECO:0000259" key="1">
    <source>
        <dbReference type="PROSITE" id="PS51831"/>
    </source>
</evidence>
<protein>
    <submittedName>
        <fullName evidence="3">HD domain protein</fullName>
    </submittedName>
</protein>
<keyword evidence="4" id="KW-1185">Reference proteome</keyword>
<dbReference type="PROSITE" id="PS51831">
    <property type="entry name" value="HD"/>
    <property type="match status" value="1"/>
</dbReference>
<dbReference type="Proteomes" id="UP000005309">
    <property type="component" value="Unassembled WGS sequence"/>
</dbReference>
<dbReference type="PROSITE" id="PS51832">
    <property type="entry name" value="HD_GYP"/>
    <property type="match status" value="1"/>
</dbReference>
<dbReference type="InterPro" id="IPR006674">
    <property type="entry name" value="HD_domain"/>
</dbReference>
<dbReference type="PANTHER" id="PTHR43155">
    <property type="entry name" value="CYCLIC DI-GMP PHOSPHODIESTERASE PA4108-RELATED"/>
    <property type="match status" value="1"/>
</dbReference>
<dbReference type="HOGENOM" id="CLU_000445_92_1_9"/>
<organism evidence="3 4">
    <name type="scientific">Selenomonas flueggei ATCC 43531</name>
    <dbReference type="NCBI Taxonomy" id="638302"/>
    <lineage>
        <taxon>Bacteria</taxon>
        <taxon>Bacillati</taxon>
        <taxon>Bacillota</taxon>
        <taxon>Negativicutes</taxon>
        <taxon>Selenomonadales</taxon>
        <taxon>Selenomonadaceae</taxon>
        <taxon>Selenomonas</taxon>
    </lineage>
</organism>
<sequence>MAQYCRGKIMLRLPVSKLKDGMILGQSLFNTAGGSYLVKGQPVTIDYIRKLHQIGIQSVTVTSMDPAYKLPPPPDVIEEKTRINAIGTVYNTFQSIEENGTLDVDALQKVTDSIVFDLFENHENLVQLTDIRAHDAYTFAHSVNVAVLSAMMGMLCHLPKDELSLITLGGLLHDLGKVDVNTDILTKRRGLNDNEFKIMKKHPEDGARRILKMNDLPKTSILAAIASQHHEHIDGTGYPNGITGNEMHRYAKITAIADVYDALTSERPYKKAYMPNIAYNIMYNINKGQFDRDLLNTFFNNVALYPEGAVLKTTLGFAVVKESKFGRTTTPIIILFADTNGKLLHERTVIDLSDIKDGAKSIQLVPTGNELYHFIHELGVDPSSYLEEERKKDKDAGIKSSGLSTAPCVNIT</sequence>
<evidence type="ECO:0000259" key="2">
    <source>
        <dbReference type="PROSITE" id="PS51832"/>
    </source>
</evidence>
<dbReference type="SUPFAM" id="SSF109604">
    <property type="entry name" value="HD-domain/PDEase-like"/>
    <property type="match status" value="1"/>
</dbReference>
<dbReference type="SMART" id="SM00471">
    <property type="entry name" value="HDc"/>
    <property type="match status" value="1"/>
</dbReference>
<dbReference type="PANTHER" id="PTHR43155:SF2">
    <property type="entry name" value="CYCLIC DI-GMP PHOSPHODIESTERASE PA4108"/>
    <property type="match status" value="1"/>
</dbReference>
<dbReference type="Pfam" id="PF13487">
    <property type="entry name" value="HD_5"/>
    <property type="match status" value="1"/>
</dbReference>
<reference evidence="3 4" key="1">
    <citation type="submission" date="2009-04" db="EMBL/GenBank/DDBJ databases">
        <authorList>
            <person name="Qin X."/>
            <person name="Bachman B."/>
            <person name="Battles P."/>
            <person name="Bell A."/>
            <person name="Bess C."/>
            <person name="Bickham C."/>
            <person name="Chaboub L."/>
            <person name="Chen D."/>
            <person name="Coyle M."/>
            <person name="Deiros D.R."/>
            <person name="Dinh H."/>
            <person name="Forbes L."/>
            <person name="Fowler G."/>
            <person name="Francisco L."/>
            <person name="Fu Q."/>
            <person name="Gubbala S."/>
            <person name="Hale W."/>
            <person name="Han Y."/>
            <person name="Hemphill L."/>
            <person name="Highlander S.K."/>
            <person name="Hirani K."/>
            <person name="Hogues M."/>
            <person name="Jackson L."/>
            <person name="Jakkamsetti A."/>
            <person name="Javaid M."/>
            <person name="Jiang H."/>
            <person name="Korchina V."/>
            <person name="Kovar C."/>
            <person name="Lara F."/>
            <person name="Lee S."/>
            <person name="Mata R."/>
            <person name="Mathew T."/>
            <person name="Moen C."/>
            <person name="Morales K."/>
            <person name="Munidasa M."/>
            <person name="Nazareth L."/>
            <person name="Ngo R."/>
            <person name="Nguyen L."/>
            <person name="Okwuonu G."/>
            <person name="Ongeri F."/>
            <person name="Patil S."/>
            <person name="Petrosino J."/>
            <person name="Pham C."/>
            <person name="Pham P."/>
            <person name="Pu L.-L."/>
            <person name="Puazo M."/>
            <person name="Raj R."/>
            <person name="Reid J."/>
            <person name="Rouhana J."/>
            <person name="Saada N."/>
            <person name="Shang Y."/>
            <person name="Simmons D."/>
            <person name="Thornton R."/>
            <person name="Warren J."/>
            <person name="Weissenberger G."/>
            <person name="Zhang J."/>
            <person name="Zhang L."/>
            <person name="Zhou C."/>
            <person name="Zhu D."/>
            <person name="Muzny D."/>
            <person name="Worley K."/>
            <person name="Gibbs R."/>
        </authorList>
    </citation>
    <scope>NUCLEOTIDE SEQUENCE [LARGE SCALE GENOMIC DNA]</scope>
    <source>
        <strain evidence="3 4">ATCC 43531</strain>
    </source>
</reference>
<dbReference type="InterPro" id="IPR003607">
    <property type="entry name" value="HD/PDEase_dom"/>
</dbReference>
<feature type="domain" description="HD-GYP" evidence="2">
    <location>
        <begin position="116"/>
        <end position="314"/>
    </location>
</feature>
<dbReference type="eggNOG" id="COG2206">
    <property type="taxonomic scope" value="Bacteria"/>
</dbReference>